<protein>
    <recommendedName>
        <fullName evidence="1">non-specific serine/threonine protein kinase</fullName>
        <ecNumber evidence="1">2.7.11.1</ecNumber>
    </recommendedName>
</protein>
<dbReference type="Pfam" id="PF00069">
    <property type="entry name" value="Pkinase"/>
    <property type="match status" value="1"/>
</dbReference>
<dbReference type="SUPFAM" id="SSF56112">
    <property type="entry name" value="Protein kinase-like (PK-like)"/>
    <property type="match status" value="1"/>
</dbReference>
<proteinExistence type="predicted"/>
<feature type="region of interest" description="Disordered" evidence="9">
    <location>
        <begin position="1237"/>
        <end position="1258"/>
    </location>
</feature>
<feature type="region of interest" description="Disordered" evidence="9">
    <location>
        <begin position="540"/>
        <end position="561"/>
    </location>
</feature>
<dbReference type="EMBL" id="JARBJD010000154">
    <property type="protein sequence ID" value="KAK2949558.1"/>
    <property type="molecule type" value="Genomic_DNA"/>
</dbReference>
<dbReference type="InterPro" id="IPR000719">
    <property type="entry name" value="Prot_kinase_dom"/>
</dbReference>
<feature type="compositionally biased region" description="Polar residues" evidence="9">
    <location>
        <begin position="2396"/>
        <end position="2432"/>
    </location>
</feature>
<name>A0ABQ9XAQ6_9EUKA</name>
<dbReference type="InterPro" id="IPR038765">
    <property type="entry name" value="Papain-like_cys_pep_sf"/>
</dbReference>
<feature type="region of interest" description="Disordered" evidence="9">
    <location>
        <begin position="2304"/>
        <end position="2333"/>
    </location>
</feature>
<evidence type="ECO:0000256" key="6">
    <source>
        <dbReference type="ARBA" id="ARBA00022840"/>
    </source>
</evidence>
<feature type="compositionally biased region" description="Basic and acidic residues" evidence="9">
    <location>
        <begin position="1530"/>
        <end position="1557"/>
    </location>
</feature>
<comment type="caution">
    <text evidence="12">The sequence shown here is derived from an EMBL/GenBank/DDBJ whole genome shotgun (WGS) entry which is preliminary data.</text>
</comment>
<dbReference type="PANTHER" id="PTHR22983:SF6">
    <property type="entry name" value="SERINE_THREONINE-PROTEIN KINASE 36"/>
    <property type="match status" value="1"/>
</dbReference>
<evidence type="ECO:0000256" key="9">
    <source>
        <dbReference type="SAM" id="MobiDB-lite"/>
    </source>
</evidence>
<feature type="region of interest" description="Disordered" evidence="9">
    <location>
        <begin position="2350"/>
        <end position="2379"/>
    </location>
</feature>
<evidence type="ECO:0000259" key="11">
    <source>
        <dbReference type="PROSITE" id="PS50235"/>
    </source>
</evidence>
<feature type="compositionally biased region" description="Basic and acidic residues" evidence="9">
    <location>
        <begin position="1124"/>
        <end position="1141"/>
    </location>
</feature>
<feature type="compositionally biased region" description="Polar residues" evidence="9">
    <location>
        <begin position="1513"/>
        <end position="1524"/>
    </location>
</feature>
<dbReference type="InterPro" id="IPR001394">
    <property type="entry name" value="Peptidase_C19_UCH"/>
</dbReference>
<evidence type="ECO:0000256" key="7">
    <source>
        <dbReference type="ARBA" id="ARBA00047899"/>
    </source>
</evidence>
<gene>
    <name evidence="12" type="ORF">BLNAU_15540</name>
</gene>
<dbReference type="Gene3D" id="3.90.70.10">
    <property type="entry name" value="Cysteine proteinases"/>
    <property type="match status" value="1"/>
</dbReference>
<feature type="compositionally biased region" description="Low complexity" evidence="9">
    <location>
        <begin position="203"/>
        <end position="216"/>
    </location>
</feature>
<feature type="region of interest" description="Disordered" evidence="9">
    <location>
        <begin position="2574"/>
        <end position="2597"/>
    </location>
</feature>
<dbReference type="Pfam" id="PF00443">
    <property type="entry name" value="UCH"/>
    <property type="match status" value="1"/>
</dbReference>
<feature type="region of interest" description="Disordered" evidence="9">
    <location>
        <begin position="1606"/>
        <end position="1631"/>
    </location>
</feature>
<feature type="compositionally biased region" description="Basic and acidic residues" evidence="9">
    <location>
        <begin position="1735"/>
        <end position="1747"/>
    </location>
</feature>
<keyword evidence="13" id="KW-1185">Reference proteome</keyword>
<feature type="region of interest" description="Disordered" evidence="9">
    <location>
        <begin position="192"/>
        <end position="245"/>
    </location>
</feature>
<comment type="catalytic activity">
    <reaction evidence="7">
        <text>L-threonyl-[protein] + ATP = O-phospho-L-threonyl-[protein] + ADP + H(+)</text>
        <dbReference type="Rhea" id="RHEA:46608"/>
        <dbReference type="Rhea" id="RHEA-COMP:11060"/>
        <dbReference type="Rhea" id="RHEA-COMP:11605"/>
        <dbReference type="ChEBI" id="CHEBI:15378"/>
        <dbReference type="ChEBI" id="CHEBI:30013"/>
        <dbReference type="ChEBI" id="CHEBI:30616"/>
        <dbReference type="ChEBI" id="CHEBI:61977"/>
        <dbReference type="ChEBI" id="CHEBI:456216"/>
        <dbReference type="EC" id="2.7.11.1"/>
    </reaction>
</comment>
<evidence type="ECO:0000313" key="13">
    <source>
        <dbReference type="Proteomes" id="UP001281761"/>
    </source>
</evidence>
<feature type="region of interest" description="Disordered" evidence="9">
    <location>
        <begin position="1714"/>
        <end position="1747"/>
    </location>
</feature>
<dbReference type="SMART" id="SM00220">
    <property type="entry name" value="S_TKc"/>
    <property type="match status" value="1"/>
</dbReference>
<feature type="compositionally biased region" description="Basic and acidic residues" evidence="9">
    <location>
        <begin position="1985"/>
        <end position="2005"/>
    </location>
</feature>
<evidence type="ECO:0000313" key="12">
    <source>
        <dbReference type="EMBL" id="KAK2949558.1"/>
    </source>
</evidence>
<dbReference type="PROSITE" id="PS00973">
    <property type="entry name" value="USP_2"/>
    <property type="match status" value="1"/>
</dbReference>
<dbReference type="InterPro" id="IPR028889">
    <property type="entry name" value="USP"/>
</dbReference>
<keyword evidence="5" id="KW-0418">Kinase</keyword>
<dbReference type="PANTHER" id="PTHR22983">
    <property type="entry name" value="PROTEIN KINASE RELATED"/>
    <property type="match status" value="1"/>
</dbReference>
<feature type="region of interest" description="Disordered" evidence="9">
    <location>
        <begin position="2095"/>
        <end position="2125"/>
    </location>
</feature>
<feature type="region of interest" description="Disordered" evidence="9">
    <location>
        <begin position="1121"/>
        <end position="1141"/>
    </location>
</feature>
<reference evidence="12 13" key="1">
    <citation type="journal article" date="2022" name="bioRxiv">
        <title>Genomics of Preaxostyla Flagellates Illuminates Evolutionary Transitions and the Path Towards Mitochondrial Loss.</title>
        <authorList>
            <person name="Novak L.V.F."/>
            <person name="Treitli S.C."/>
            <person name="Pyrih J."/>
            <person name="Halakuc P."/>
            <person name="Pipaliya S.V."/>
            <person name="Vacek V."/>
            <person name="Brzon O."/>
            <person name="Soukal P."/>
            <person name="Eme L."/>
            <person name="Dacks J.B."/>
            <person name="Karnkowska A."/>
            <person name="Elias M."/>
            <person name="Hampl V."/>
        </authorList>
    </citation>
    <scope>NUCLEOTIDE SEQUENCE [LARGE SCALE GENOMIC DNA]</scope>
    <source>
        <strain evidence="12">NAU3</strain>
        <tissue evidence="12">Gut</tissue>
    </source>
</reference>
<feature type="compositionally biased region" description="Basic and acidic residues" evidence="9">
    <location>
        <begin position="1610"/>
        <end position="1631"/>
    </location>
</feature>
<feature type="region of interest" description="Disordered" evidence="9">
    <location>
        <begin position="2396"/>
        <end position="2457"/>
    </location>
</feature>
<feature type="region of interest" description="Disordered" evidence="9">
    <location>
        <begin position="1446"/>
        <end position="1465"/>
    </location>
</feature>
<feature type="region of interest" description="Disordered" evidence="9">
    <location>
        <begin position="2188"/>
        <end position="2223"/>
    </location>
</feature>
<sequence length="2597" mass="303222">MMDYANLPALNRLIDGRFPPLPENVVGIFISQILLCIAEFYEHRLIHRTPVYLAPEIVYLSPRYSHKSDTWAIGVMLFILLCRSYPFEGASTHQLYTSIQTKPHTITRRDLSQHCTDAINALLSKSPAQRPTAREALELPFFKQFEEDAQSGVTWTTFAQVTSGHFPKPPPQIYYIPDTHRTEQNYRHVSPLRRAQNRPSSHSQPASTSPYPASSPHDPTRPPSAFSADPARPPHPLPKNMPKHIQNGARFPARQSTGPAQVCEVCGKAVPMDQMKQHKENEHKLSVSAPAAVPLPQLVPKFMGPAPPEAARLHFVGLVNPGLQCYLNIVVQSLFHIPLFRNILTSLPLPPSPSPRHPLHVGLHRLFQAMLTSQTPVNTSVLTQTIHFPQFDVRQMNDTQDFFNRLVNGLHTELKNTPLRGLASSLLSGRLIRRTPLEQRGRMSVSVHPEHFWSLRVPIELGNGVEDVLPKLLIPDQRGNTQKIYSLPPVLFVDLVRWTSGPGGLMKNNKRFAFPTSLDLSRMIEPLTLTEKMNAIQKKKEIKKAKGQAPSAQAPQSPQLQQSLTFNEPRHAAQRLVYSSELSGLGESEKEQAWMAKQKTGPFYSQSFRYSLLAVEVHSGSLTVGHYYSFIRPLGTREWFECNDETIRRVEEREAIEGQFGGVVNGREVAHSAMSLVYVQDCHADRIAMKEPTRVHPHPVPKPDPHPILKPDPMQNQSELISLRQQCDHLQSQLRQAEIANTNGQQTIDDLTRKVNALQNRNNSIEDEKNNLDKAVKALKDQLKNAEQAQKQVDTQIQRSEQEMRTATANIEKERDEMRRQIAVLRRDLEQRAKELKDTKQEMNKQEISHQQTIELLSRSEANNQKMKDEMTQKTNDFQSRYKAIEEERNNLNQTVKALKDQLQTANQVQPQVQKLEREKVDMKQEMASRETNHKNAIERLTNERNQFEGRLKNLEKDHDKLVTELKTEKEKTKTLSQTVDQMEKDNTSREKLKEEMDQLRQRLAVQKRQTEAIQQTAAQSEKELQTEKAKTKALQSEVDRQNKYIDELRQKATKAEEGRLKTDEKLKQEERERERLQRETDYYKTQQREGQDTLKATQDRFARLEQNNLTLGSEIRTLQNKLQKSEDARKAEEEMYRKKDDEFKANRRRLENENEDMNSQIETLRREVEHRAKELKDTKQEMARQENNHKNALDNLTHERNQFESQLKNLEKDTDTIMKELKAEKEKDMDRLRQELEDQKRQTTTAQLTTAQSQEEQRKMVEKLKKEERERERLQQEFEDYKTKYQLEKGTLNTTQERFARLQQDNQKLGSEIRTLQNDLLKSEDARKSEAEMNRKKDEELRRNRTELNNVKAQFEQTIDDLTRKATDLQNRNNTFEDERNRLNQTIKALNDQLQTTNQVQLQVKKLEGEKEDLKNQITNEINRYERSIQTLTDKIQRTESQLIQEKEDHRRQRQKLESEKADTLSELEVGRELAARLRSERDHANETMKNYQTRTENILNRLRQELEDQKSQTSAAHRTAAQSAEELQMEKEKTEQLQSEVDRRNKDIDELQQKTTKAEEIQREFENYKTKHQLEKGTLNATQERFAQLQQDNQKLGSDIRTLQNDLQKSEDARKSEEEMNRKKDEELRRNQKELNTVKAQLQQTNGRAQYLEAKWREAELRGKAFEDMNKEMVGQTTNHNSAINKLTNERNQLESQLKNLEKDMKQLRHELEEQKRQSEAIRQTAAQSAKELQTEKEKTGQLQSEVDRRIKDIDELQQKTTKAEEIQREFENYKTKHQLEKGTLSATQDSFARLQQDNQKLGSEIRTLQNDLLKSEDARKSEAEMNRKKDEELRRNRTELNNVKAQFEQTIDDLTRKATDLQNRNNTFEDERNRLNQTIKALNDQLQTTNQVQLQVKKLEGEKEDVNSQITTLRREVEHRAKELKDTKQEMARQENDHKNAFEKLVYERNQLLEKSDGFQNQLEHLEKEKDKVVNELKMEQKENARLHSELEKTSEKLKQEEQQQEETDTLNEAQERITQLEQIIQALRNEQQEHNKELAALRMTVQEKEEHIKRIKLSEASRHLQTALDAERKKSKSLEIDLKMATEANTRSKASWLEERENNKKMQEQHEREIQEQKQRHDGELENLRAESLRKKVIALPSTEFVTQDQLRRSLIIEDQRNTSQARPENEKIQLLIENKTLQRQLHKSEEARKASEERARDFEAKWRRQENEGENMKRQIRSLLGEADQRRKEHENLQSRCTHLQSQLYHYQRPQTNQTRHSPSRSPSPQKTPANPQRPSTDQSYIATHLQSQLYHYQRPQTNQTRHSPSRSPSPQKTPANPQRPSTDQSYIATHLQSQLYHYQRPQTNQTRHSPSRSPSPQKTPANPQKPSTDQSYIATHLQSQLYHYQRPQTNQTRHSPSRSPSPQKTPANPQKPSTNQSYNATQSPYPNNPSAPPLPIASPTRSTSPQKRGLTIRLEHYCPDNARQKNLQTNHQREYEVSYHLKRPDRCPFDVAFQFERRGKTDSIKITARAIIFNGKSTPTSDRLKRVMTPFSKITLTVRRDEIVFKIDKESHTIKERVSFPHTLSMSSSSPCDFELRSNKPLQRGNF</sequence>
<dbReference type="PROSITE" id="PS50011">
    <property type="entry name" value="PROTEIN_KINASE_DOM"/>
    <property type="match status" value="1"/>
</dbReference>
<evidence type="ECO:0000256" key="2">
    <source>
        <dbReference type="ARBA" id="ARBA00022527"/>
    </source>
</evidence>
<dbReference type="SUPFAM" id="SSF54001">
    <property type="entry name" value="Cysteine proteinases"/>
    <property type="match status" value="1"/>
</dbReference>
<evidence type="ECO:0000256" key="5">
    <source>
        <dbReference type="ARBA" id="ARBA00022777"/>
    </source>
</evidence>
<evidence type="ECO:0000256" key="1">
    <source>
        <dbReference type="ARBA" id="ARBA00012513"/>
    </source>
</evidence>
<keyword evidence="6" id="KW-0067">ATP-binding</keyword>
<feature type="domain" description="Protein kinase" evidence="10">
    <location>
        <begin position="1"/>
        <end position="142"/>
    </location>
</feature>
<feature type="compositionally biased region" description="Basic and acidic residues" evidence="9">
    <location>
        <begin position="2191"/>
        <end position="2222"/>
    </location>
</feature>
<dbReference type="InterPro" id="IPR018200">
    <property type="entry name" value="USP_CS"/>
</dbReference>
<feature type="compositionally biased region" description="Pro residues" evidence="9">
    <location>
        <begin position="2436"/>
        <end position="2446"/>
    </location>
</feature>
<feature type="region of interest" description="Disordered" evidence="9">
    <location>
        <begin position="1054"/>
        <end position="1094"/>
    </location>
</feature>
<keyword evidence="4" id="KW-0547">Nucleotide-binding</keyword>
<feature type="compositionally biased region" description="Basic and acidic residues" evidence="9">
    <location>
        <begin position="2100"/>
        <end position="2125"/>
    </location>
</feature>
<dbReference type="SUPFAM" id="SSF57997">
    <property type="entry name" value="Tropomyosin"/>
    <property type="match status" value="1"/>
</dbReference>
<evidence type="ECO:0000256" key="3">
    <source>
        <dbReference type="ARBA" id="ARBA00022679"/>
    </source>
</evidence>
<feature type="compositionally biased region" description="Low complexity" evidence="9">
    <location>
        <begin position="548"/>
        <end position="561"/>
    </location>
</feature>
<feature type="compositionally biased region" description="Low complexity" evidence="9">
    <location>
        <begin position="1243"/>
        <end position="1255"/>
    </location>
</feature>
<keyword evidence="2" id="KW-0723">Serine/threonine-protein kinase</keyword>
<evidence type="ECO:0000256" key="8">
    <source>
        <dbReference type="ARBA" id="ARBA00048679"/>
    </source>
</evidence>
<feature type="compositionally biased region" description="Polar residues" evidence="9">
    <location>
        <begin position="1723"/>
        <end position="1734"/>
    </location>
</feature>
<evidence type="ECO:0000259" key="10">
    <source>
        <dbReference type="PROSITE" id="PS50011"/>
    </source>
</evidence>
<dbReference type="InterPro" id="IPR011009">
    <property type="entry name" value="Kinase-like_dom_sf"/>
</dbReference>
<comment type="catalytic activity">
    <reaction evidence="8">
        <text>L-seryl-[protein] + ATP = O-phospho-L-seryl-[protein] + ADP + H(+)</text>
        <dbReference type="Rhea" id="RHEA:17989"/>
        <dbReference type="Rhea" id="RHEA-COMP:9863"/>
        <dbReference type="Rhea" id="RHEA-COMP:11604"/>
        <dbReference type="ChEBI" id="CHEBI:15378"/>
        <dbReference type="ChEBI" id="CHEBI:29999"/>
        <dbReference type="ChEBI" id="CHEBI:30616"/>
        <dbReference type="ChEBI" id="CHEBI:83421"/>
        <dbReference type="ChEBI" id="CHEBI:456216"/>
        <dbReference type="EC" id="2.7.11.1"/>
    </reaction>
</comment>
<feature type="region of interest" description="Disordered" evidence="9">
    <location>
        <begin position="2258"/>
        <end position="2287"/>
    </location>
</feature>
<feature type="region of interest" description="Disordered" evidence="9">
    <location>
        <begin position="1985"/>
        <end position="2010"/>
    </location>
</feature>
<feature type="region of interest" description="Disordered" evidence="9">
    <location>
        <begin position="1509"/>
        <end position="1557"/>
    </location>
</feature>
<feature type="domain" description="USP" evidence="11">
    <location>
        <begin position="316"/>
        <end position="681"/>
    </location>
</feature>
<evidence type="ECO:0000256" key="4">
    <source>
        <dbReference type="ARBA" id="ARBA00022741"/>
    </source>
</evidence>
<dbReference type="Gene3D" id="1.10.510.10">
    <property type="entry name" value="Transferase(Phosphotransferase) domain 1"/>
    <property type="match status" value="1"/>
</dbReference>
<accession>A0ABQ9XAQ6</accession>
<organism evidence="12 13">
    <name type="scientific">Blattamonas nauphoetae</name>
    <dbReference type="NCBI Taxonomy" id="2049346"/>
    <lineage>
        <taxon>Eukaryota</taxon>
        <taxon>Metamonada</taxon>
        <taxon>Preaxostyla</taxon>
        <taxon>Oxymonadida</taxon>
        <taxon>Blattamonas</taxon>
    </lineage>
</organism>
<dbReference type="Proteomes" id="UP001281761">
    <property type="component" value="Unassembled WGS sequence"/>
</dbReference>
<keyword evidence="3" id="KW-0808">Transferase</keyword>
<dbReference type="EC" id="2.7.11.1" evidence="1"/>
<dbReference type="PROSITE" id="PS50235">
    <property type="entry name" value="USP_3"/>
    <property type="match status" value="1"/>
</dbReference>